<evidence type="ECO:0000313" key="2">
    <source>
        <dbReference type="Proteomes" id="UP001489509"/>
    </source>
</evidence>
<dbReference type="InterPro" id="IPR025373">
    <property type="entry name" value="DUF4363"/>
</dbReference>
<dbReference type="RefSeq" id="WP_349218373.1">
    <property type="nucleotide sequence ID" value="NZ_JBBMFD010000004.1"/>
</dbReference>
<dbReference type="EMBL" id="JBBMFD010000004">
    <property type="protein sequence ID" value="MEQ2440032.1"/>
    <property type="molecule type" value="Genomic_DNA"/>
</dbReference>
<protein>
    <submittedName>
        <fullName evidence="1">DUF4363 family protein</fullName>
    </submittedName>
</protein>
<evidence type="ECO:0000313" key="1">
    <source>
        <dbReference type="EMBL" id="MEQ2440032.1"/>
    </source>
</evidence>
<reference evidence="1 2" key="1">
    <citation type="submission" date="2024-03" db="EMBL/GenBank/DDBJ databases">
        <title>Human intestinal bacterial collection.</title>
        <authorList>
            <person name="Pauvert C."/>
            <person name="Hitch T.C.A."/>
            <person name="Clavel T."/>
        </authorList>
    </citation>
    <scope>NUCLEOTIDE SEQUENCE [LARGE SCALE GENOMIC DNA]</scope>
    <source>
        <strain evidence="1 2">CLA-JM-H44</strain>
    </source>
</reference>
<gene>
    <name evidence="1" type="ORF">WMO26_04240</name>
</gene>
<dbReference type="Proteomes" id="UP001489509">
    <property type="component" value="Unassembled WGS sequence"/>
</dbReference>
<comment type="caution">
    <text evidence="1">The sequence shown here is derived from an EMBL/GenBank/DDBJ whole genome shotgun (WGS) entry which is preliminary data.</text>
</comment>
<name>A0ABV1DYA8_9FIRM</name>
<sequence>MKRVWIAISLLSVILVLSFLSLNATHTITKTMSGMFEDAYTQATEGDLDKARETADSIQAYWSQTHHILSTYMRHEEIEHVLVAANSLSTYLDQDDLETFTEECQASMVYLKHLWESEQPSFGNIL</sequence>
<accession>A0ABV1DYA8</accession>
<proteinExistence type="predicted"/>
<keyword evidence="2" id="KW-1185">Reference proteome</keyword>
<dbReference type="Pfam" id="PF14276">
    <property type="entry name" value="DUF4363"/>
    <property type="match status" value="1"/>
</dbReference>
<organism evidence="1 2">
    <name type="scientific">Solibaculum intestinale</name>
    <dbReference type="NCBI Taxonomy" id="3133165"/>
    <lineage>
        <taxon>Bacteria</taxon>
        <taxon>Bacillati</taxon>
        <taxon>Bacillota</taxon>
        <taxon>Clostridia</taxon>
        <taxon>Eubacteriales</taxon>
        <taxon>Oscillospiraceae</taxon>
        <taxon>Solibaculum</taxon>
    </lineage>
</organism>